<feature type="transmembrane region" description="Helical" evidence="13">
    <location>
        <begin position="6"/>
        <end position="23"/>
    </location>
</feature>
<evidence type="ECO:0000256" key="13">
    <source>
        <dbReference type="SAM" id="Phobius"/>
    </source>
</evidence>
<keyword evidence="3" id="KW-0813">Transport</keyword>
<dbReference type="GO" id="GO:0016020">
    <property type="term" value="C:membrane"/>
    <property type="evidence" value="ECO:0007669"/>
    <property type="project" value="UniProtKB-SubCell"/>
</dbReference>
<evidence type="ECO:0000256" key="10">
    <source>
        <dbReference type="ARBA" id="ARBA00023136"/>
    </source>
</evidence>
<dbReference type="Pfam" id="PF06736">
    <property type="entry name" value="TMEM175"/>
    <property type="match status" value="1"/>
</dbReference>
<comment type="catalytic activity">
    <reaction evidence="12">
        <text>K(+)(in) = K(+)(out)</text>
        <dbReference type="Rhea" id="RHEA:29463"/>
        <dbReference type="ChEBI" id="CHEBI:29103"/>
    </reaction>
</comment>
<evidence type="ECO:0000256" key="5">
    <source>
        <dbReference type="ARBA" id="ARBA00022692"/>
    </source>
</evidence>
<feature type="transmembrane region" description="Helical" evidence="13">
    <location>
        <begin position="106"/>
        <end position="130"/>
    </location>
</feature>
<dbReference type="GO" id="GO:0005267">
    <property type="term" value="F:potassium channel activity"/>
    <property type="evidence" value="ECO:0007669"/>
    <property type="project" value="UniProtKB-KW"/>
</dbReference>
<reference evidence="14 15" key="1">
    <citation type="submission" date="2020-10" db="EMBL/GenBank/DDBJ databases">
        <title>Connecting structure to function with the recovery of over 1000 high-quality activated sludge metagenome-assembled genomes encoding full-length rRNA genes using long-read sequencing.</title>
        <authorList>
            <person name="Singleton C.M."/>
            <person name="Petriglieri F."/>
            <person name="Kristensen J.M."/>
            <person name="Kirkegaard R.H."/>
            <person name="Michaelsen T.Y."/>
            <person name="Andersen M.H."/>
            <person name="Karst S.M."/>
            <person name="Dueholm M.S."/>
            <person name="Nielsen P.H."/>
            <person name="Albertsen M."/>
        </authorList>
    </citation>
    <scope>NUCLEOTIDE SEQUENCE [LARGE SCALE GENOMIC DNA]</scope>
    <source>
        <strain evidence="14">OdNE_18-Q3-R46-58_MAXAC.008</strain>
    </source>
</reference>
<feature type="transmembrane region" description="Helical" evidence="13">
    <location>
        <begin position="35"/>
        <end position="55"/>
    </location>
</feature>
<evidence type="ECO:0000313" key="15">
    <source>
        <dbReference type="Proteomes" id="UP000709959"/>
    </source>
</evidence>
<comment type="caution">
    <text evidence="14">The sequence shown here is derived from an EMBL/GenBank/DDBJ whole genome shotgun (WGS) entry which is preliminary data.</text>
</comment>
<dbReference type="GO" id="GO:0015252">
    <property type="term" value="F:proton channel activity"/>
    <property type="evidence" value="ECO:0007669"/>
    <property type="project" value="InterPro"/>
</dbReference>
<sequence>MGKNRLEAFSDGVLAILITIMVLELKVPHGDSFGALATLLPTFLSYALSFIYLAIYWNNHHHLLHAVKKVNGATLWANTHLLFWLSLVPFATAWMGENHFAARPVALYGGVLLMAALAYYLLTQCLIHAHRSGSPLAIAVGTDLKGKISIAIYATAILLSFSNRWLGFGLYWVVALIWLVPDRRIERVIAE</sequence>
<feature type="transmembrane region" description="Helical" evidence="13">
    <location>
        <begin position="150"/>
        <end position="180"/>
    </location>
</feature>
<name>A0A936K7T6_9BACT</name>
<evidence type="ECO:0000256" key="6">
    <source>
        <dbReference type="ARBA" id="ARBA00022826"/>
    </source>
</evidence>
<keyword evidence="4" id="KW-0633">Potassium transport</keyword>
<evidence type="ECO:0000256" key="3">
    <source>
        <dbReference type="ARBA" id="ARBA00022448"/>
    </source>
</evidence>
<organism evidence="14 15">
    <name type="scientific">Candidatus Geothrix odensensis</name>
    <dbReference type="NCBI Taxonomy" id="2954440"/>
    <lineage>
        <taxon>Bacteria</taxon>
        <taxon>Pseudomonadati</taxon>
        <taxon>Acidobacteriota</taxon>
        <taxon>Holophagae</taxon>
        <taxon>Holophagales</taxon>
        <taxon>Holophagaceae</taxon>
        <taxon>Geothrix</taxon>
    </lineage>
</organism>
<dbReference type="InterPro" id="IPR010617">
    <property type="entry name" value="TMEM175-like"/>
</dbReference>
<evidence type="ECO:0000256" key="4">
    <source>
        <dbReference type="ARBA" id="ARBA00022538"/>
    </source>
</evidence>
<keyword evidence="7" id="KW-0630">Potassium</keyword>
<keyword evidence="9" id="KW-0406">Ion transport</keyword>
<keyword evidence="8 13" id="KW-1133">Transmembrane helix</keyword>
<keyword evidence="6" id="KW-0631">Potassium channel</keyword>
<evidence type="ECO:0000256" key="7">
    <source>
        <dbReference type="ARBA" id="ARBA00022958"/>
    </source>
</evidence>
<accession>A0A936K7T6</accession>
<keyword evidence="11" id="KW-0407">Ion channel</keyword>
<feature type="transmembrane region" description="Helical" evidence="13">
    <location>
        <begin position="75"/>
        <end position="94"/>
    </location>
</feature>
<gene>
    <name evidence="14" type="ORF">IPN91_08835</name>
</gene>
<evidence type="ECO:0000256" key="12">
    <source>
        <dbReference type="ARBA" id="ARBA00034430"/>
    </source>
</evidence>
<comment type="subcellular location">
    <subcellularLocation>
        <location evidence="1">Membrane</location>
        <topology evidence="1">Multi-pass membrane protein</topology>
    </subcellularLocation>
</comment>
<evidence type="ECO:0000256" key="9">
    <source>
        <dbReference type="ARBA" id="ARBA00023065"/>
    </source>
</evidence>
<evidence type="ECO:0000256" key="11">
    <source>
        <dbReference type="ARBA" id="ARBA00023303"/>
    </source>
</evidence>
<keyword evidence="10 13" id="KW-0472">Membrane</keyword>
<dbReference type="AlphaFoldDB" id="A0A936K7T6"/>
<evidence type="ECO:0000256" key="1">
    <source>
        <dbReference type="ARBA" id="ARBA00004141"/>
    </source>
</evidence>
<evidence type="ECO:0000256" key="8">
    <source>
        <dbReference type="ARBA" id="ARBA00022989"/>
    </source>
</evidence>
<protein>
    <submittedName>
        <fullName evidence="14">DUF1211 domain-containing protein</fullName>
    </submittedName>
</protein>
<proteinExistence type="inferred from homology"/>
<evidence type="ECO:0000256" key="2">
    <source>
        <dbReference type="ARBA" id="ARBA00006920"/>
    </source>
</evidence>
<evidence type="ECO:0000313" key="14">
    <source>
        <dbReference type="EMBL" id="MBK8572737.1"/>
    </source>
</evidence>
<dbReference type="EMBL" id="JADKCH010000007">
    <property type="protein sequence ID" value="MBK8572737.1"/>
    <property type="molecule type" value="Genomic_DNA"/>
</dbReference>
<dbReference type="Proteomes" id="UP000709959">
    <property type="component" value="Unassembled WGS sequence"/>
</dbReference>
<keyword evidence="5 13" id="KW-0812">Transmembrane</keyword>
<comment type="similarity">
    <text evidence="2">Belongs to the TMEM175 family.</text>
</comment>